<accession>A0ACC3AL15</accession>
<gene>
    <name evidence="1" type="primary">ORC4</name>
    <name evidence="1" type="ORF">H2198_000205</name>
</gene>
<proteinExistence type="predicted"/>
<organism evidence="1 2">
    <name type="scientific">Neophaeococcomyces mojaviensis</name>
    <dbReference type="NCBI Taxonomy" id="3383035"/>
    <lineage>
        <taxon>Eukaryota</taxon>
        <taxon>Fungi</taxon>
        <taxon>Dikarya</taxon>
        <taxon>Ascomycota</taxon>
        <taxon>Pezizomycotina</taxon>
        <taxon>Eurotiomycetes</taxon>
        <taxon>Chaetothyriomycetidae</taxon>
        <taxon>Chaetothyriales</taxon>
        <taxon>Chaetothyriales incertae sedis</taxon>
        <taxon>Neophaeococcomyces</taxon>
    </lineage>
</organism>
<evidence type="ECO:0000313" key="2">
    <source>
        <dbReference type="Proteomes" id="UP001172386"/>
    </source>
</evidence>
<comment type="caution">
    <text evidence="1">The sequence shown here is derived from an EMBL/GenBank/DDBJ whole genome shotgun (WGS) entry which is preliminary data.</text>
</comment>
<name>A0ACC3AL15_9EURO</name>
<keyword evidence="2" id="KW-1185">Reference proteome</keyword>
<evidence type="ECO:0000313" key="1">
    <source>
        <dbReference type="EMBL" id="KAJ9664554.1"/>
    </source>
</evidence>
<protein>
    <submittedName>
        <fullName evidence="1">Origin recognition complex subunit 4</fullName>
    </submittedName>
</protein>
<dbReference type="EMBL" id="JAPDRQ010000002">
    <property type="protein sequence ID" value="KAJ9664554.1"/>
    <property type="molecule type" value="Genomic_DNA"/>
</dbReference>
<dbReference type="Proteomes" id="UP001172386">
    <property type="component" value="Unassembled WGS sequence"/>
</dbReference>
<sequence>MSDDFDPSPRATKRRRTSRYGAQNNTLSVDEAVDQHSNQKNGANGSEHYTSAEENQISTPSRNQRSSKKASAKSSKTRSNTQAAPQDTIEETVVDPTTPSKSARGSKAAGVTLKHRPSLQEAELRIDAVQKNGQHGDPGDAGHTNGVEPLAVDEAEQLEKVDDNDAKTRSSSRQRKKPSRYIDTEPTSQSASIKHLKTAIVKDVPMRDAPESPALKGILTPSRRQKTGPRKSVMFNQDDEAIGEQLGFKDIGTQAKTTPKKFTKQKEQQADQPGVEQPTSTITSNVNSIPEDEYLDAMLVDEATEIEPPLLDLPNEPLDQLSSRKLSANPHLTSIKQTVLSRLTSTSSPPTKPPPHLDSQYQTLDALLTATVTASESNSLLLLGPRGCGKTALLRTSLHNLTQNHGSDFFHTVHLSGILQTDDRLALREIWRQLGREMNVDETETEDVAGSYADTMASLLSLLSHLDEMALDSAQDETIDPQMLATDASGVTNGAQKTAKSIIFILDEFDLFTTHPRQTLLYNLFDIAQSRKAPIAVIGCSTRMDVIECLEKRVKSRFSHRWLLVPGCRNLIEWETCAKDVLTLSTEGKDVLQRSNEEEKWVERWNGYITDTFLKSDSVQRLLKTHFYTTKSLPNLFMSLYPHIAELDMPLSDSTTQASTTTRPNLPQIKQLLVSPTASPSILSVLTTLPTLHLSLLISATRLTTIHSLPAVNFNLVHTHYTELITRSKLQQTAHGAVAVGGSLREWSRETCRETWEELGLWGVMVPVVGLEDGAGGAEGEETRMWRVELGLEEVEWGVKERFGGDGRGMGAGEVLLKWCREV</sequence>
<reference evidence="1" key="1">
    <citation type="submission" date="2022-10" db="EMBL/GenBank/DDBJ databases">
        <title>Culturing micro-colonial fungi from biological soil crusts in the Mojave desert and describing Neophaeococcomyces mojavensis, and introducing the new genera and species Taxawa tesnikishii.</title>
        <authorList>
            <person name="Kurbessoian T."/>
            <person name="Stajich J.E."/>
        </authorList>
    </citation>
    <scope>NUCLEOTIDE SEQUENCE</scope>
    <source>
        <strain evidence="1">JES_112</strain>
    </source>
</reference>